<dbReference type="Pfam" id="PF02782">
    <property type="entry name" value="FGGY_C"/>
    <property type="match status" value="1"/>
</dbReference>
<keyword evidence="2 4" id="KW-0808">Transferase</keyword>
<feature type="domain" description="Carbohydrate kinase FGGY N-terminal" evidence="5">
    <location>
        <begin position="3"/>
        <end position="242"/>
    </location>
</feature>
<dbReference type="InterPro" id="IPR006002">
    <property type="entry name" value="Gluconate_kinase"/>
</dbReference>
<evidence type="ECO:0000259" key="5">
    <source>
        <dbReference type="Pfam" id="PF00370"/>
    </source>
</evidence>
<comment type="caution">
    <text evidence="7">The sequence shown here is derived from an EMBL/GenBank/DDBJ whole genome shotgun (WGS) entry which is preliminary data.</text>
</comment>
<evidence type="ECO:0000256" key="4">
    <source>
        <dbReference type="RuleBase" id="RU003733"/>
    </source>
</evidence>
<dbReference type="Proteomes" id="UP000295328">
    <property type="component" value="Unassembled WGS sequence"/>
</dbReference>
<protein>
    <submittedName>
        <fullName evidence="7">Gluconokinase</fullName>
        <ecNumber evidence="7">2.7.1.12</ecNumber>
    </submittedName>
</protein>
<proteinExistence type="inferred from homology"/>
<dbReference type="AlphaFoldDB" id="A0A4V3BDV0"/>
<evidence type="ECO:0000256" key="1">
    <source>
        <dbReference type="ARBA" id="ARBA00009156"/>
    </source>
</evidence>
<dbReference type="PANTHER" id="PTHR43095:SF2">
    <property type="entry name" value="GLUCONOKINASE"/>
    <property type="match status" value="1"/>
</dbReference>
<evidence type="ECO:0000313" key="8">
    <source>
        <dbReference type="Proteomes" id="UP000295328"/>
    </source>
</evidence>
<gene>
    <name evidence="7" type="primary">gntK</name>
    <name evidence="7" type="ORF">ERX37_08760</name>
</gene>
<feature type="domain" description="Carbohydrate kinase FGGY C-terminal" evidence="6">
    <location>
        <begin position="252"/>
        <end position="447"/>
    </location>
</feature>
<dbReference type="InterPro" id="IPR018485">
    <property type="entry name" value="FGGY_C"/>
</dbReference>
<dbReference type="EMBL" id="SCWE01000003">
    <property type="protein sequence ID" value="TDM01574.1"/>
    <property type="molecule type" value="Genomic_DNA"/>
</dbReference>
<dbReference type="OrthoDB" id="9805576at2"/>
<dbReference type="RefSeq" id="WP_133430296.1">
    <property type="nucleotide sequence ID" value="NZ_BMCC01000001.1"/>
</dbReference>
<dbReference type="GO" id="GO:0046316">
    <property type="term" value="F:gluconokinase activity"/>
    <property type="evidence" value="ECO:0007669"/>
    <property type="project" value="UniProtKB-EC"/>
</dbReference>
<dbReference type="CDD" id="cd07770">
    <property type="entry name" value="ASKHA_NBD_FGGY_GntK"/>
    <property type="match status" value="1"/>
</dbReference>
<dbReference type="InterPro" id="IPR018483">
    <property type="entry name" value="Carb_kinase_FGGY_CS"/>
</dbReference>
<keyword evidence="3 4" id="KW-0418">Kinase</keyword>
<evidence type="ECO:0000313" key="7">
    <source>
        <dbReference type="EMBL" id="TDM01574.1"/>
    </source>
</evidence>
<dbReference type="PROSITE" id="PS00445">
    <property type="entry name" value="FGGY_KINASES_2"/>
    <property type="match status" value="1"/>
</dbReference>
<name>A0A4V3BDV0_9STAP</name>
<dbReference type="SUPFAM" id="SSF53067">
    <property type="entry name" value="Actin-like ATPase domain"/>
    <property type="match status" value="2"/>
</dbReference>
<dbReference type="InterPro" id="IPR050406">
    <property type="entry name" value="FGGY_Carb_Kinase"/>
</dbReference>
<evidence type="ECO:0000259" key="6">
    <source>
        <dbReference type="Pfam" id="PF02782"/>
    </source>
</evidence>
<dbReference type="Pfam" id="PF00370">
    <property type="entry name" value="FGGY_N"/>
    <property type="match status" value="1"/>
</dbReference>
<dbReference type="PROSITE" id="PS00933">
    <property type="entry name" value="FGGY_KINASES_1"/>
    <property type="match status" value="1"/>
</dbReference>
<dbReference type="InterPro" id="IPR000577">
    <property type="entry name" value="Carb_kinase_FGGY"/>
</dbReference>
<dbReference type="InterPro" id="IPR043129">
    <property type="entry name" value="ATPase_NBD"/>
</dbReference>
<accession>A0A4V3BDV0</accession>
<dbReference type="PANTHER" id="PTHR43095">
    <property type="entry name" value="SUGAR KINASE"/>
    <property type="match status" value="1"/>
</dbReference>
<dbReference type="InterPro" id="IPR018484">
    <property type="entry name" value="FGGY_N"/>
</dbReference>
<comment type="similarity">
    <text evidence="1 4">Belongs to the FGGY kinase family.</text>
</comment>
<keyword evidence="8" id="KW-1185">Reference proteome</keyword>
<evidence type="ECO:0000256" key="3">
    <source>
        <dbReference type="ARBA" id="ARBA00022777"/>
    </source>
</evidence>
<reference evidence="7 8" key="1">
    <citation type="submission" date="2019-01" db="EMBL/GenBank/DDBJ databases">
        <title>Draft genome sequences of the type strains of six Macrococcus species.</title>
        <authorList>
            <person name="Mazhar S."/>
            <person name="Altermann E."/>
            <person name="Hill C."/>
            <person name="Mcauliffe O."/>
        </authorList>
    </citation>
    <scope>NUCLEOTIDE SEQUENCE [LARGE SCALE GENOMIC DNA]</scope>
    <source>
        <strain evidence="7 8">CCM4809</strain>
    </source>
</reference>
<dbReference type="PIRSF" id="PIRSF000538">
    <property type="entry name" value="GlpK"/>
    <property type="match status" value="1"/>
</dbReference>
<dbReference type="NCBIfam" id="TIGR01314">
    <property type="entry name" value="gntK_FGGY"/>
    <property type="match status" value="1"/>
</dbReference>
<evidence type="ECO:0000256" key="2">
    <source>
        <dbReference type="ARBA" id="ARBA00022679"/>
    </source>
</evidence>
<sequence length="506" mass="56795">MHMIGVDIGTTSTKAVIYAVDGSVQATHYVEYPLLTEGDRAEQNPDEIFEAVVSCIRNVTDRVSHDVAFISFSSAMHSLILMDEHHARLTNSITWADNRSQAYAKQLNSSEEGHDIYQRTGTPIHPMSPLTKIMWFRNEESDLFNRTAKFIGIKEYIFYQFFERYIVDYSIASATGLFNIHEMQFDEMILNKLGMERQQLSEVTDTTTVLKGIKPEIADKLGISTDTPVVIGASDGVLSNLGVDAYKPGEVAVTIGTSGAIRTVVDQPRLDREGRLFCYALTRDKWVIGGPVNNGGVVLRWIRDEFAASEIETAKRLGLDSYDVLMRIAELVPPASDGLIFHPYLTGERAPLWNADVRGSYIGLTLSHKKEHMIRAALEGVLYNLYSVFIALNVLMDEPVTELKATGGFSRSALWRQMMADIFDENLIVPESYESSCLGAVVLGQYALDLQPDFTHVTEWIGTAHEHSPQSKNVAIYREILPLYFDIAQSLTEQYTRIANFQRRVN</sequence>
<dbReference type="GO" id="GO:0019521">
    <property type="term" value="P:D-gluconate metabolic process"/>
    <property type="evidence" value="ECO:0007669"/>
    <property type="project" value="InterPro"/>
</dbReference>
<dbReference type="EC" id="2.7.1.12" evidence="7"/>
<organism evidence="7 8">
    <name type="scientific">Macrococcus hajekii</name>
    <dbReference type="NCBI Taxonomy" id="198482"/>
    <lineage>
        <taxon>Bacteria</taxon>
        <taxon>Bacillati</taxon>
        <taxon>Bacillota</taxon>
        <taxon>Bacilli</taxon>
        <taxon>Bacillales</taxon>
        <taxon>Staphylococcaceae</taxon>
        <taxon>Macrococcus</taxon>
    </lineage>
</organism>
<dbReference type="Gene3D" id="3.30.420.40">
    <property type="match status" value="2"/>
</dbReference>